<gene>
    <name evidence="3" type="ORF">G5B46_16005</name>
</gene>
<dbReference type="NCBIfam" id="NF006006">
    <property type="entry name" value="PRK08137.1"/>
    <property type="match status" value="1"/>
</dbReference>
<dbReference type="EC" id="3.5.1.4" evidence="3"/>
<reference evidence="3" key="1">
    <citation type="submission" date="2020-02" db="EMBL/GenBank/DDBJ databases">
        <authorList>
            <person name="Gao J."/>
            <person name="Sun J."/>
        </authorList>
    </citation>
    <scope>NUCLEOTIDE SEQUENCE</scope>
    <source>
        <strain evidence="3">602-2</strain>
    </source>
</reference>
<evidence type="ECO:0000256" key="1">
    <source>
        <dbReference type="SAM" id="SignalP"/>
    </source>
</evidence>
<accession>A0A6G4R0L0</accession>
<comment type="caution">
    <text evidence="3">The sequence shown here is derived from an EMBL/GenBank/DDBJ whole genome shotgun (WGS) entry which is preliminary data.</text>
</comment>
<feature type="signal peptide" evidence="1">
    <location>
        <begin position="1"/>
        <end position="20"/>
    </location>
</feature>
<dbReference type="SUPFAM" id="SSF75304">
    <property type="entry name" value="Amidase signature (AS) enzymes"/>
    <property type="match status" value="1"/>
</dbReference>
<proteinExistence type="predicted"/>
<protein>
    <submittedName>
        <fullName evidence="3">Amidase</fullName>
        <ecNumber evidence="3">3.5.1.4</ecNumber>
    </submittedName>
</protein>
<dbReference type="EMBL" id="JAAKGT010000008">
    <property type="protein sequence ID" value="NGM51114.1"/>
    <property type="molecule type" value="Genomic_DNA"/>
</dbReference>
<dbReference type="Gene3D" id="3.90.1300.10">
    <property type="entry name" value="Amidase signature (AS) domain"/>
    <property type="match status" value="1"/>
</dbReference>
<keyword evidence="3" id="KW-0378">Hydrolase</keyword>
<sequence length="543" mass="56271">MKRLLLAGGAALLLAGPALASPEAARPQTPAEFLASLSKDAEDEVAHVAFVGPQMSLADEQALQASGELTAEDAVLGRLTVQHYFGNRTNAVLAFNPDALKIARALDAERKTGKTRGPLHGLPILIKDNIETADPMATTAGSLALKDNVTGRDAPLVARLRAAGMVVLGKANLSEWANIRSSRSTSGWSAVGGLTRNPYALDRSACGSSSGSGAAVASGLATAAIGTETDGSITCPAAMNGLVGLKPTVGLVSRTHVVPISHSQDTAGPMTTTVRDAALLLTAMAGSDPADPATAEADARKSDYAAGLSKTSLKGVTLAVARFYTGDSPRTDAVFEQALKDLAAQGAKLVEVKAFDEGPVGKAEGLVLFTEFKADIAAYLASTDPKKVQTRTLADLIAFNAATPEELRWFGQETFERAQATKGLDDPDYLKAKADAKRLAGPEGIDRILKETGAVAIVAPTTGPAWTIDPVNGDHYGASATTLPAVAGYPHLTVPMGQVEGLPVGLSFIGPAWSEARLLSLGYAYEQATMRRRPPEMKATVGP</sequence>
<keyword evidence="1" id="KW-0732">Signal</keyword>
<dbReference type="PANTHER" id="PTHR42678:SF34">
    <property type="entry name" value="OS04G0183300 PROTEIN"/>
    <property type="match status" value="1"/>
</dbReference>
<evidence type="ECO:0000259" key="2">
    <source>
        <dbReference type="Pfam" id="PF01425"/>
    </source>
</evidence>
<feature type="domain" description="Amidase" evidence="2">
    <location>
        <begin position="87"/>
        <end position="519"/>
    </location>
</feature>
<dbReference type="AlphaFoldDB" id="A0A6G4R0L0"/>
<dbReference type="GO" id="GO:0004040">
    <property type="term" value="F:amidase activity"/>
    <property type="evidence" value="ECO:0007669"/>
    <property type="project" value="UniProtKB-EC"/>
</dbReference>
<dbReference type="RefSeq" id="WP_165260282.1">
    <property type="nucleotide sequence ID" value="NZ_JAAKGT010000008.1"/>
</dbReference>
<organism evidence="3">
    <name type="scientific">Caulobacter sp. 602-2</name>
    <dbReference type="NCBI Taxonomy" id="2710887"/>
    <lineage>
        <taxon>Bacteria</taxon>
        <taxon>Pseudomonadati</taxon>
        <taxon>Pseudomonadota</taxon>
        <taxon>Alphaproteobacteria</taxon>
        <taxon>Caulobacterales</taxon>
        <taxon>Caulobacteraceae</taxon>
        <taxon>Caulobacter</taxon>
    </lineage>
</organism>
<dbReference type="InterPro" id="IPR036928">
    <property type="entry name" value="AS_sf"/>
</dbReference>
<name>A0A6G4R0L0_9CAUL</name>
<dbReference type="PANTHER" id="PTHR42678">
    <property type="entry name" value="AMIDASE"/>
    <property type="match status" value="1"/>
</dbReference>
<dbReference type="Pfam" id="PF01425">
    <property type="entry name" value="Amidase"/>
    <property type="match status" value="1"/>
</dbReference>
<evidence type="ECO:0000313" key="3">
    <source>
        <dbReference type="EMBL" id="NGM51114.1"/>
    </source>
</evidence>
<feature type="chain" id="PRO_5026039745" evidence="1">
    <location>
        <begin position="21"/>
        <end position="543"/>
    </location>
</feature>
<dbReference type="InterPro" id="IPR023631">
    <property type="entry name" value="Amidase_dom"/>
</dbReference>